<evidence type="ECO:0000256" key="4">
    <source>
        <dbReference type="ARBA" id="ARBA00022692"/>
    </source>
</evidence>
<dbReference type="Pfam" id="PF13632">
    <property type="entry name" value="Glyco_trans_2_3"/>
    <property type="match status" value="1"/>
</dbReference>
<organism evidence="11 12">
    <name type="scientific">Escherichia coli</name>
    <dbReference type="NCBI Taxonomy" id="562"/>
    <lineage>
        <taxon>Bacteria</taxon>
        <taxon>Pseudomonadati</taxon>
        <taxon>Pseudomonadota</taxon>
        <taxon>Gammaproteobacteria</taxon>
        <taxon>Enterobacterales</taxon>
        <taxon>Enterobacteriaceae</taxon>
        <taxon>Escherichia</taxon>
    </lineage>
</organism>
<dbReference type="EMBL" id="UFZL01000003">
    <property type="protein sequence ID" value="STE76416.1"/>
    <property type="molecule type" value="Genomic_DNA"/>
</dbReference>
<feature type="domain" description="Glycosyltransferase 2-like" evidence="10">
    <location>
        <begin position="165"/>
        <end position="382"/>
    </location>
</feature>
<feature type="transmembrane region" description="Helical" evidence="8">
    <location>
        <begin position="422"/>
        <end position="443"/>
    </location>
</feature>
<comment type="function">
    <text evidence="7">Required for bacteriophage N4 adsorption. May be a component of the phage receptor.</text>
</comment>
<evidence type="ECO:0000256" key="1">
    <source>
        <dbReference type="ARBA" id="ARBA00004429"/>
    </source>
</evidence>
<reference evidence="11 12" key="1">
    <citation type="submission" date="2018-06" db="EMBL/GenBank/DDBJ databases">
        <authorList>
            <consortium name="Pathogen Informatics"/>
            <person name="Doyle S."/>
        </authorList>
    </citation>
    <scope>NUCLEOTIDE SEQUENCE [LARGE SCALE GENOMIC DNA]</scope>
    <source>
        <strain evidence="11 12">NCTC10764</strain>
    </source>
</reference>
<dbReference type="InterPro" id="IPR037257">
    <property type="entry name" value="T2SS_E_N_sf"/>
</dbReference>
<feature type="transmembrane region" description="Helical" evidence="8">
    <location>
        <begin position="365"/>
        <end position="384"/>
    </location>
</feature>
<evidence type="ECO:0000256" key="7">
    <source>
        <dbReference type="ARBA" id="ARBA00060160"/>
    </source>
</evidence>
<feature type="transmembrane region" description="Helical" evidence="8">
    <location>
        <begin position="390"/>
        <end position="410"/>
    </location>
</feature>
<feature type="domain" description="Type II secretion system protein GspE N-terminal" evidence="9">
    <location>
        <begin position="542"/>
        <end position="628"/>
    </location>
</feature>
<dbReference type="InterPro" id="IPR029044">
    <property type="entry name" value="Nucleotide-diphossugar_trans"/>
</dbReference>
<dbReference type="SUPFAM" id="SSF53448">
    <property type="entry name" value="Nucleotide-diphospho-sugar transferases"/>
    <property type="match status" value="1"/>
</dbReference>
<keyword evidence="5 8" id="KW-1133">Transmembrane helix</keyword>
<dbReference type="NCBIfam" id="NF012033">
    <property type="entry name" value="PRK15489.1"/>
    <property type="match status" value="1"/>
</dbReference>
<dbReference type="InterPro" id="IPR007831">
    <property type="entry name" value="T2SS_GspE_N"/>
</dbReference>
<evidence type="ECO:0000256" key="8">
    <source>
        <dbReference type="SAM" id="Phobius"/>
    </source>
</evidence>
<keyword evidence="4 8" id="KW-0812">Transmembrane</keyword>
<dbReference type="SUPFAM" id="SSF160246">
    <property type="entry name" value="EspE N-terminal domain-like"/>
    <property type="match status" value="1"/>
</dbReference>
<gene>
    <name evidence="11" type="primary">nfrB</name>
    <name evidence="11" type="ORF">NCTC10764_05093</name>
</gene>
<dbReference type="GO" id="GO:0016887">
    <property type="term" value="F:ATP hydrolysis activity"/>
    <property type="evidence" value="ECO:0007669"/>
    <property type="project" value="TreeGrafter"/>
</dbReference>
<feature type="transmembrane region" description="Helical" evidence="8">
    <location>
        <begin position="12"/>
        <end position="42"/>
    </location>
</feature>
<dbReference type="AlphaFoldDB" id="A0A376K2J7"/>
<dbReference type="Pfam" id="PF05157">
    <property type="entry name" value="MshEN"/>
    <property type="match status" value="1"/>
</dbReference>
<dbReference type="PANTHER" id="PTHR30258">
    <property type="entry name" value="TYPE II SECRETION SYSTEM PROTEIN GSPE-RELATED"/>
    <property type="match status" value="1"/>
</dbReference>
<dbReference type="Gene3D" id="3.30.300.160">
    <property type="entry name" value="Type II secretion system, protein E, N-terminal domain"/>
    <property type="match status" value="1"/>
</dbReference>
<accession>A0A376K2J7</accession>
<dbReference type="PANTHER" id="PTHR30258:SF1">
    <property type="entry name" value="PROTEIN TRANSPORT PROTEIN HOFB HOMOLOG"/>
    <property type="match status" value="1"/>
</dbReference>
<dbReference type="NCBIfam" id="NF011305">
    <property type="entry name" value="PRK14716.1-3"/>
    <property type="match status" value="1"/>
</dbReference>
<dbReference type="InterPro" id="IPR001173">
    <property type="entry name" value="Glyco_trans_2-like"/>
</dbReference>
<evidence type="ECO:0000313" key="12">
    <source>
        <dbReference type="Proteomes" id="UP000255201"/>
    </source>
</evidence>
<dbReference type="NCBIfam" id="NF008411">
    <property type="entry name" value="PRK11234.1"/>
    <property type="match status" value="1"/>
</dbReference>
<protein>
    <submittedName>
        <fullName evidence="11">Bacteriophage N4 adsorption protein B</fullName>
    </submittedName>
</protein>
<comment type="subcellular location">
    <subcellularLocation>
        <location evidence="1">Cell inner membrane</location>
        <topology evidence="1">Multi-pass membrane protein</topology>
    </subcellularLocation>
</comment>
<keyword evidence="3" id="KW-0997">Cell inner membrane</keyword>
<keyword evidence="6 8" id="KW-0472">Membrane</keyword>
<evidence type="ECO:0000256" key="5">
    <source>
        <dbReference type="ARBA" id="ARBA00022989"/>
    </source>
</evidence>
<name>A0A376K2J7_ECOLX</name>
<dbReference type="Proteomes" id="UP000255201">
    <property type="component" value="Unassembled WGS sequence"/>
</dbReference>
<proteinExistence type="predicted"/>
<evidence type="ECO:0000256" key="2">
    <source>
        <dbReference type="ARBA" id="ARBA00022475"/>
    </source>
</evidence>
<sequence length="758" mass="86727">MDWLLDVFATWLYGLKVIAITLAVIMFISGLDDFFIDVVYWVRRIKRKLSVYRRYPRMSYRELYKPDEKPLAIMVPAWNETGVIGNMAELAATTLDYENYHIFVGTYPNDPDTQRDVDEVCARFPNVHKVVCARPGPTSKADCLNNVLDAITQFERSANFAFAGFILHDAEDVISPMELRLFNYLVERKDLIQIPVYPFEREWTHFTSMTYIDEFSELHGKDVPVREALAGQVPSAGVGTCFSRRAVTALLADGDGIAFDVQSLTEDYDIGFRLKEKGMTEIFVRFPVVDEAKEREQRKFLQHARTSNMICVREYFPDTFSTAVRQKSRWIIGIVFQGFKTHKWTSSLTLNYFLWRDRKGAISNFVSFLAMLVMIQLLLLLAYESLWPDAWHFLSIFSGSTWLMTLLWLNFGLMINRIVQRVIFVTGYYGLTQGLLSVLRLFWGNLINFMANWRALKQVLQHGDPRRVAWDKTTHDFPSVTGDTRSLRPLGQILLENQVITEEQLDTALRNRVEGLRLGGSMLMQGLISAEQLAQALAEQNGVAWESIDAWQIPSSLIAEMPASVALHYAVLPLRLENDELIVGSEDGIDPVSLAALTRKVGRKVRYVIVLRGQIVTGLRHWYARRRGHDPRAMLYNAVQHQWLTEQQAGEIWRQYVPHQFLFAEILTTLGHINRSAINVLLLRHERSSLPLGKFLVTEGVISQETLDRVLTIQRELQVSMQSLLLKAGLNTEQVAQLESENEGRITLIASSDGLVYC</sequence>
<dbReference type="GO" id="GO:0005886">
    <property type="term" value="C:plasma membrane"/>
    <property type="evidence" value="ECO:0007669"/>
    <property type="project" value="UniProtKB-SubCell"/>
</dbReference>
<dbReference type="Gene3D" id="3.90.550.10">
    <property type="entry name" value="Spore Coat Polysaccharide Biosynthesis Protein SpsA, Chain A"/>
    <property type="match status" value="1"/>
</dbReference>
<evidence type="ECO:0000313" key="11">
    <source>
        <dbReference type="EMBL" id="STE76416.1"/>
    </source>
</evidence>
<dbReference type="FunFam" id="3.90.550.10:FF:000103">
    <property type="entry name" value="Bacteriophage N4 adsorption protein B"/>
    <property type="match status" value="1"/>
</dbReference>
<evidence type="ECO:0000256" key="6">
    <source>
        <dbReference type="ARBA" id="ARBA00023136"/>
    </source>
</evidence>
<evidence type="ECO:0000259" key="10">
    <source>
        <dbReference type="Pfam" id="PF13632"/>
    </source>
</evidence>
<evidence type="ECO:0000256" key="3">
    <source>
        <dbReference type="ARBA" id="ARBA00022519"/>
    </source>
</evidence>
<dbReference type="FunFam" id="3.30.300.160:FF:000001">
    <property type="entry name" value="Bacteriophage N4 adsorption protein B"/>
    <property type="match status" value="1"/>
</dbReference>
<evidence type="ECO:0000259" key="9">
    <source>
        <dbReference type="Pfam" id="PF05157"/>
    </source>
</evidence>
<keyword evidence="2" id="KW-1003">Cell membrane</keyword>